<gene>
    <name evidence="2" type="ORF">FMOSSE_LOCUS6002</name>
</gene>
<keyword evidence="1" id="KW-0472">Membrane</keyword>
<keyword evidence="1" id="KW-1133">Transmembrane helix</keyword>
<evidence type="ECO:0000313" key="2">
    <source>
        <dbReference type="EMBL" id="CAG8541531.1"/>
    </source>
</evidence>
<dbReference type="Proteomes" id="UP000789375">
    <property type="component" value="Unassembled WGS sequence"/>
</dbReference>
<organism evidence="2 3">
    <name type="scientific">Funneliformis mosseae</name>
    <name type="common">Endomycorrhizal fungus</name>
    <name type="synonym">Glomus mosseae</name>
    <dbReference type="NCBI Taxonomy" id="27381"/>
    <lineage>
        <taxon>Eukaryota</taxon>
        <taxon>Fungi</taxon>
        <taxon>Fungi incertae sedis</taxon>
        <taxon>Mucoromycota</taxon>
        <taxon>Glomeromycotina</taxon>
        <taxon>Glomeromycetes</taxon>
        <taxon>Glomerales</taxon>
        <taxon>Glomeraceae</taxon>
        <taxon>Funneliformis</taxon>
    </lineage>
</organism>
<feature type="non-terminal residue" evidence="2">
    <location>
        <position position="1"/>
    </location>
</feature>
<feature type="transmembrane region" description="Helical" evidence="1">
    <location>
        <begin position="20"/>
        <end position="37"/>
    </location>
</feature>
<comment type="caution">
    <text evidence="2">The sequence shown here is derived from an EMBL/GenBank/DDBJ whole genome shotgun (WGS) entry which is preliminary data.</text>
</comment>
<proteinExistence type="predicted"/>
<name>A0A9N9FL03_FUNMO</name>
<keyword evidence="1" id="KW-0812">Transmembrane</keyword>
<evidence type="ECO:0000256" key="1">
    <source>
        <dbReference type="SAM" id="Phobius"/>
    </source>
</evidence>
<sequence length="44" mass="4871">HSLVSLGSIAILNLPSSIHFLFRLLYHLVPVGAYMLTSPFSSRD</sequence>
<accession>A0A9N9FL03</accession>
<dbReference type="AlphaFoldDB" id="A0A9N9FL03"/>
<dbReference type="EMBL" id="CAJVPP010001214">
    <property type="protein sequence ID" value="CAG8541531.1"/>
    <property type="molecule type" value="Genomic_DNA"/>
</dbReference>
<keyword evidence="3" id="KW-1185">Reference proteome</keyword>
<evidence type="ECO:0000313" key="3">
    <source>
        <dbReference type="Proteomes" id="UP000789375"/>
    </source>
</evidence>
<protein>
    <submittedName>
        <fullName evidence="2">971_t:CDS:1</fullName>
    </submittedName>
</protein>
<reference evidence="2" key="1">
    <citation type="submission" date="2021-06" db="EMBL/GenBank/DDBJ databases">
        <authorList>
            <person name="Kallberg Y."/>
            <person name="Tangrot J."/>
            <person name="Rosling A."/>
        </authorList>
    </citation>
    <scope>NUCLEOTIDE SEQUENCE</scope>
    <source>
        <strain evidence="2">87-6 pot B 2015</strain>
    </source>
</reference>